<keyword evidence="8" id="KW-0067">ATP-binding</keyword>
<sequence>MGQGYSLTTLSAGSAGIDVPELADLTYEKSLGNARFMKSIRARHKDGLVVAKVVMKPYSSMKLDEYVRVLLNERKVLADVPNALGYHRILETSTNGYLVRQYIHSSLYDRMSTRPFLEDIEKKWLSFQLLCAVRDCHARNIFHGDIKTENSLVTSWNWLYLSDFSSSFKPTYLPEDNPADFSFYFDTSGRRTCYLAPERFLSAGAQPGETGVTWAMDIFSVGCVIAELFLETPIFSLSQLFKYRQGEYEPEHAHLSKINDKDIREMVSHMVQLEPESRYSADEYLNFWRHKAFPDYFYGFLHQYMYAITDPTSGRKAVTAGTENLGESDDRIEKIYNDFDKISYFLGQENGKEPSRVPHSTPKSDNDLFPLFIDIPNYQHQASPTLGKSVDDGTLIFLTIVVSSLRGTARASARIRACELLLAFAERTTDEAKLDRILPYVMTLLTDKSDLVKVAALRTLTQLLALVSVVSPINAYIFPEYILPRLLPFAPGSLTKPSALVRMTYASCMATLASTASRFLDMMQALRADGSLPTSDPEAEDDSMSHSVYQTLFDVAREDLVSQFEVQTKALLTDSDSAVRRAMLGSVSTLCVFFGSIKANDVILSHLNTYLNDRDWMLKCAFFETIVGVAIYVGGPSLEEFILPLMVQALTDPEEFVVERVLRSFSSMAELGLFQRSKTWELVDIVGRFTMHPNIWIREAAAHFISSSANFFSIADVHSIIFPLIKTYLKVLPSDLSELRLLDSLKKPLPRLILDMASTWAMKSEKGLFWLPAKQQRTFSFGSAEESIPTVSAKDLGPKALSRLPKNEEDDQWLTRLRNAGMGVEDEFKLVALREFIWRVAHRRRKDDSETSPSNFNNIISLKDLEIIPQTVLFDNDKEVFEKAQVKDGETPAAKEDRRPRTIADALLDASTSEDGHLSHRKRLHADTQVDRLVRGEAGMRRSPTPTLPSLSSSPGTLRSAQGSPSSDVESRRASLQVPRSVPQNDDSPGGQSPVSPISGITLNEHGRVVRHRNSAISLLNSNDNKALPETGTTSTNALGKVDGVSQRNVMAKGRQQSQLAVAQERHRKSPLKIKYKDAHNYTGNDPSILKLLDSLYLENYPVDEVEFGMRVQPNSRRQPIKRGNGQASSSTNPWRPEGTLVAMMGEHTAIINRVLVAPDHAFFITGSDDGSVKIWDSGRLERNVAHRSRQTYRLTEGVKVSSLVFVENTYCFVCTGTDGSIHVVKVDYSQVQGGTKYGKLKVLRQHHLPHGEYAIWAEHYKSENQSILVLATNTSRVIALELRTMAELYALQNPLHHGTPTCFCIDKRHHWLLLGTTHGVMDLWDLRFKLRLKAWGFHGSSPIHRILLQPVRSRKGKVYVAGGTGQGEVTVWDLEKLLCKEIYRTGLSKDNPKSMTLIDVDEERAGGMLGRFATSLEPTSSTSTDRGIRSLAIGTQPPDDGSDPKQFFLITAGPDWKVRYWDTARYEASMIVSGLELEEPKPQYNISQPNQDTIVVTERLSQPQGQQSSTSNVRDSSRNSSNTSAKRGSTKPSRSSIISLQQQHLLRSHLDNVCDVALLEYPYGMVVSVDRSGIIYVFQ</sequence>
<evidence type="ECO:0000256" key="3">
    <source>
        <dbReference type="ARBA" id="ARBA00022574"/>
    </source>
</evidence>
<dbReference type="Gene3D" id="1.10.510.10">
    <property type="entry name" value="Transferase(Phosphotransferase) domain 1"/>
    <property type="match status" value="1"/>
</dbReference>
<organism evidence="13 14">
    <name type="scientific">Glonium stellatum</name>
    <dbReference type="NCBI Taxonomy" id="574774"/>
    <lineage>
        <taxon>Eukaryota</taxon>
        <taxon>Fungi</taxon>
        <taxon>Dikarya</taxon>
        <taxon>Ascomycota</taxon>
        <taxon>Pezizomycotina</taxon>
        <taxon>Dothideomycetes</taxon>
        <taxon>Pleosporomycetidae</taxon>
        <taxon>Gloniales</taxon>
        <taxon>Gloniaceae</taxon>
        <taxon>Glonium</taxon>
    </lineage>
</organism>
<accession>A0A8E2JU55</accession>
<evidence type="ECO:0000256" key="9">
    <source>
        <dbReference type="PROSITE-ProRule" id="PRU00103"/>
    </source>
</evidence>
<dbReference type="Pfam" id="PF00069">
    <property type="entry name" value="Pkinase"/>
    <property type="match status" value="1"/>
</dbReference>
<dbReference type="InterPro" id="IPR011989">
    <property type="entry name" value="ARM-like"/>
</dbReference>
<dbReference type="CDD" id="cd13980">
    <property type="entry name" value="STKc_Vps15"/>
    <property type="match status" value="1"/>
</dbReference>
<evidence type="ECO:0000259" key="12">
    <source>
        <dbReference type="PROSITE" id="PS50011"/>
    </source>
</evidence>
<dbReference type="EC" id="2.7.11.1" evidence="1"/>
<dbReference type="GO" id="GO:0005770">
    <property type="term" value="C:late endosome"/>
    <property type="evidence" value="ECO:0007669"/>
    <property type="project" value="TreeGrafter"/>
</dbReference>
<dbReference type="PROSITE" id="PS50082">
    <property type="entry name" value="WD_REPEATS_2"/>
    <property type="match status" value="1"/>
</dbReference>
<dbReference type="SUPFAM" id="SSF56112">
    <property type="entry name" value="Protein kinase-like (PK-like)"/>
    <property type="match status" value="1"/>
</dbReference>
<dbReference type="GO" id="GO:0034272">
    <property type="term" value="C:phosphatidylinositol 3-kinase complex, class III, type II"/>
    <property type="evidence" value="ECO:0007669"/>
    <property type="project" value="TreeGrafter"/>
</dbReference>
<dbReference type="GO" id="GO:0005524">
    <property type="term" value="F:ATP binding"/>
    <property type="evidence" value="ECO:0007669"/>
    <property type="project" value="UniProtKB-KW"/>
</dbReference>
<evidence type="ECO:0000256" key="11">
    <source>
        <dbReference type="SAM" id="MobiDB-lite"/>
    </source>
</evidence>
<gene>
    <name evidence="13" type="ORF">AOQ84DRAFT_375531</name>
</gene>
<dbReference type="FunFam" id="1.10.510.10:FF:000497">
    <property type="entry name" value="Phosphoinositide 3-kinase regulatory subunit"/>
    <property type="match status" value="1"/>
</dbReference>
<keyword evidence="2" id="KW-0723">Serine/threonine-protein kinase</keyword>
<dbReference type="SMART" id="SM00320">
    <property type="entry name" value="WD40"/>
    <property type="match status" value="5"/>
</dbReference>
<dbReference type="PROSITE" id="PS50077">
    <property type="entry name" value="HEAT_REPEAT"/>
    <property type="match status" value="1"/>
</dbReference>
<proteinExistence type="predicted"/>
<dbReference type="Pfam" id="PF22956">
    <property type="entry name" value="VPS15-like_hel"/>
    <property type="match status" value="1"/>
</dbReference>
<evidence type="ECO:0000256" key="2">
    <source>
        <dbReference type="ARBA" id="ARBA00022527"/>
    </source>
</evidence>
<feature type="compositionally biased region" description="Low complexity" evidence="11">
    <location>
        <begin position="1509"/>
        <end position="1525"/>
    </location>
</feature>
<dbReference type="EMBL" id="KV749365">
    <property type="protein sequence ID" value="OCL09770.1"/>
    <property type="molecule type" value="Genomic_DNA"/>
</dbReference>
<name>A0A8E2JU55_9PEZI</name>
<dbReference type="GO" id="GO:0004674">
    <property type="term" value="F:protein serine/threonine kinase activity"/>
    <property type="evidence" value="ECO:0007669"/>
    <property type="project" value="UniProtKB-KW"/>
</dbReference>
<evidence type="ECO:0000256" key="4">
    <source>
        <dbReference type="ARBA" id="ARBA00022679"/>
    </source>
</evidence>
<dbReference type="InterPro" id="IPR001680">
    <property type="entry name" value="WD40_rpt"/>
</dbReference>
<dbReference type="GO" id="GO:0071561">
    <property type="term" value="C:nucleus-vacuole junction"/>
    <property type="evidence" value="ECO:0007669"/>
    <property type="project" value="TreeGrafter"/>
</dbReference>
<feature type="compositionally biased region" description="Low complexity" evidence="11">
    <location>
        <begin position="941"/>
        <end position="960"/>
    </location>
</feature>
<evidence type="ECO:0000256" key="8">
    <source>
        <dbReference type="ARBA" id="ARBA00022840"/>
    </source>
</evidence>
<dbReference type="SUPFAM" id="SSF50978">
    <property type="entry name" value="WD40 repeat-like"/>
    <property type="match status" value="1"/>
</dbReference>
<keyword evidence="3 10" id="KW-0853">WD repeat</keyword>
<keyword evidence="6" id="KW-0547">Nucleotide-binding</keyword>
<dbReference type="GO" id="GO:0034271">
    <property type="term" value="C:phosphatidylinositol 3-kinase complex, class III, type I"/>
    <property type="evidence" value="ECO:0007669"/>
    <property type="project" value="TreeGrafter"/>
</dbReference>
<keyword evidence="4" id="KW-0808">Transferase</keyword>
<dbReference type="SUPFAM" id="SSF48371">
    <property type="entry name" value="ARM repeat"/>
    <property type="match status" value="1"/>
</dbReference>
<evidence type="ECO:0000256" key="5">
    <source>
        <dbReference type="ARBA" id="ARBA00022737"/>
    </source>
</evidence>
<dbReference type="InterPro" id="IPR055231">
    <property type="entry name" value="2AA_helical"/>
</dbReference>
<dbReference type="GO" id="GO:0045324">
    <property type="term" value="P:late endosome to vacuole transport"/>
    <property type="evidence" value="ECO:0007669"/>
    <property type="project" value="InterPro"/>
</dbReference>
<dbReference type="Pfam" id="PF00400">
    <property type="entry name" value="WD40"/>
    <property type="match status" value="1"/>
</dbReference>
<keyword evidence="5" id="KW-0677">Repeat</keyword>
<feature type="region of interest" description="Disordered" evidence="11">
    <location>
        <begin position="1418"/>
        <end position="1448"/>
    </location>
</feature>
<feature type="region of interest" description="Disordered" evidence="11">
    <location>
        <begin position="910"/>
        <end position="1000"/>
    </location>
</feature>
<dbReference type="GO" id="GO:0016236">
    <property type="term" value="P:macroautophagy"/>
    <property type="evidence" value="ECO:0007669"/>
    <property type="project" value="InterPro"/>
</dbReference>
<dbReference type="OrthoDB" id="242910at2759"/>
<evidence type="ECO:0000256" key="1">
    <source>
        <dbReference type="ARBA" id="ARBA00012513"/>
    </source>
</evidence>
<evidence type="ECO:0000313" key="13">
    <source>
        <dbReference type="EMBL" id="OCL09770.1"/>
    </source>
</evidence>
<feature type="region of interest" description="Disordered" evidence="11">
    <location>
        <begin position="1500"/>
        <end position="1536"/>
    </location>
</feature>
<dbReference type="InterPro" id="IPR036322">
    <property type="entry name" value="WD40_repeat_dom_sf"/>
</dbReference>
<dbReference type="InterPro" id="IPR015943">
    <property type="entry name" value="WD40/YVTN_repeat-like_dom_sf"/>
</dbReference>
<dbReference type="SMART" id="SM00220">
    <property type="entry name" value="S_TKc"/>
    <property type="match status" value="1"/>
</dbReference>
<dbReference type="InterPro" id="IPR011009">
    <property type="entry name" value="Kinase-like_dom_sf"/>
</dbReference>
<dbReference type="PANTHER" id="PTHR17583">
    <property type="entry name" value="PHOSPHOINOSITIDE 3-KINASE REGULATORY SUBUNIT 4"/>
    <property type="match status" value="1"/>
</dbReference>
<feature type="domain" description="Protein kinase" evidence="12">
    <location>
        <begin position="25"/>
        <end position="293"/>
    </location>
</feature>
<dbReference type="GO" id="GO:0006623">
    <property type="term" value="P:protein targeting to vacuole"/>
    <property type="evidence" value="ECO:0007669"/>
    <property type="project" value="TreeGrafter"/>
</dbReference>
<feature type="compositionally biased region" description="Basic and acidic residues" evidence="11">
    <location>
        <begin position="925"/>
        <end position="940"/>
    </location>
</feature>
<reference evidence="13 14" key="1">
    <citation type="journal article" date="2016" name="Nat. Commun.">
        <title>Ectomycorrhizal ecology is imprinted in the genome of the dominant symbiotic fungus Cenococcum geophilum.</title>
        <authorList>
            <consortium name="DOE Joint Genome Institute"/>
            <person name="Peter M."/>
            <person name="Kohler A."/>
            <person name="Ohm R.A."/>
            <person name="Kuo A."/>
            <person name="Krutzmann J."/>
            <person name="Morin E."/>
            <person name="Arend M."/>
            <person name="Barry K.W."/>
            <person name="Binder M."/>
            <person name="Choi C."/>
            <person name="Clum A."/>
            <person name="Copeland A."/>
            <person name="Grisel N."/>
            <person name="Haridas S."/>
            <person name="Kipfer T."/>
            <person name="LaButti K."/>
            <person name="Lindquist E."/>
            <person name="Lipzen A."/>
            <person name="Maire R."/>
            <person name="Meier B."/>
            <person name="Mihaltcheva S."/>
            <person name="Molinier V."/>
            <person name="Murat C."/>
            <person name="Poggeler S."/>
            <person name="Quandt C.A."/>
            <person name="Sperisen C."/>
            <person name="Tritt A."/>
            <person name="Tisserant E."/>
            <person name="Crous P.W."/>
            <person name="Henrissat B."/>
            <person name="Nehls U."/>
            <person name="Egli S."/>
            <person name="Spatafora J.W."/>
            <person name="Grigoriev I.V."/>
            <person name="Martin F.M."/>
        </authorList>
    </citation>
    <scope>NUCLEOTIDE SEQUENCE [LARGE SCALE GENOMIC DNA]</scope>
    <source>
        <strain evidence="13 14">CBS 207.34</strain>
    </source>
</reference>
<evidence type="ECO:0000256" key="10">
    <source>
        <dbReference type="PROSITE-ProRule" id="PRU00221"/>
    </source>
</evidence>
<dbReference type="InterPro" id="IPR045162">
    <property type="entry name" value="Vps15-like"/>
</dbReference>
<feature type="repeat" description="WD" evidence="10">
    <location>
        <begin position="1145"/>
        <end position="1177"/>
    </location>
</feature>
<dbReference type="Proteomes" id="UP000250140">
    <property type="component" value="Unassembled WGS sequence"/>
</dbReference>
<dbReference type="FunFam" id="1.25.10.10:FF:000342">
    <property type="entry name" value="Serine/threonine-protein kinase VPS15"/>
    <property type="match status" value="1"/>
</dbReference>
<feature type="compositionally biased region" description="Polar residues" evidence="11">
    <location>
        <begin position="982"/>
        <end position="1000"/>
    </location>
</feature>
<dbReference type="Gene3D" id="1.25.10.10">
    <property type="entry name" value="Leucine-rich Repeat Variant"/>
    <property type="match status" value="1"/>
</dbReference>
<keyword evidence="7" id="KW-0418">Kinase</keyword>
<dbReference type="InterPro" id="IPR021133">
    <property type="entry name" value="HEAT_type_2"/>
</dbReference>
<evidence type="ECO:0000256" key="7">
    <source>
        <dbReference type="ARBA" id="ARBA00022777"/>
    </source>
</evidence>
<dbReference type="InterPro" id="IPR016024">
    <property type="entry name" value="ARM-type_fold"/>
</dbReference>
<keyword evidence="14" id="KW-1185">Reference proteome</keyword>
<dbReference type="PROSITE" id="PS50011">
    <property type="entry name" value="PROTEIN_KINASE_DOM"/>
    <property type="match status" value="1"/>
</dbReference>
<dbReference type="PANTHER" id="PTHR17583:SF0">
    <property type="entry name" value="PHOSPHOINOSITIDE 3-KINASE REGULATORY SUBUNIT 4"/>
    <property type="match status" value="1"/>
</dbReference>
<evidence type="ECO:0000256" key="6">
    <source>
        <dbReference type="ARBA" id="ARBA00022741"/>
    </source>
</evidence>
<feature type="region of interest" description="Disordered" evidence="11">
    <location>
        <begin position="1114"/>
        <end position="1135"/>
    </location>
</feature>
<dbReference type="PROSITE" id="PS50294">
    <property type="entry name" value="WD_REPEATS_REGION"/>
    <property type="match status" value="1"/>
</dbReference>
<dbReference type="InterPro" id="IPR000719">
    <property type="entry name" value="Prot_kinase_dom"/>
</dbReference>
<feature type="repeat" description="HEAT" evidence="9">
    <location>
        <begin position="437"/>
        <end position="468"/>
    </location>
</feature>
<protein>
    <recommendedName>
        <fullName evidence="1">non-specific serine/threonine protein kinase</fullName>
        <ecNumber evidence="1">2.7.11.1</ecNumber>
    </recommendedName>
</protein>
<dbReference type="Gene3D" id="2.130.10.10">
    <property type="entry name" value="YVTN repeat-like/Quinoprotein amine dehydrogenase"/>
    <property type="match status" value="2"/>
</dbReference>
<evidence type="ECO:0000313" key="14">
    <source>
        <dbReference type="Proteomes" id="UP000250140"/>
    </source>
</evidence>